<dbReference type="EC" id="5.6.2.4" evidence="11"/>
<dbReference type="InterPro" id="IPR042115">
    <property type="entry name" value="PriA_3primeBD_sf"/>
</dbReference>
<evidence type="ECO:0000313" key="14">
    <source>
        <dbReference type="EMBL" id="MBH5328419.1"/>
    </source>
</evidence>
<keyword evidence="2 11" id="KW-0235">DNA replication</keyword>
<evidence type="ECO:0000256" key="1">
    <source>
        <dbReference type="ARBA" id="ARBA00022515"/>
    </source>
</evidence>
<keyword evidence="5 11" id="KW-0378">Hydrolase</keyword>
<dbReference type="Pfam" id="PF18319">
    <property type="entry name" value="Zn_ribbon_PriA"/>
    <property type="match status" value="1"/>
</dbReference>
<keyword evidence="6 11" id="KW-0347">Helicase</keyword>
<feature type="region of interest" description="Disordered" evidence="12">
    <location>
        <begin position="720"/>
        <end position="749"/>
    </location>
</feature>
<dbReference type="PANTHER" id="PTHR30580:SF0">
    <property type="entry name" value="PRIMOSOMAL PROTEIN N"/>
    <property type="match status" value="1"/>
</dbReference>
<sequence>MDAAKSVAHFSGSLCFACMIRPLGCRPKRLAEICRRRFRYNTRRLPPLPHTAVPYCQVALNVPLDKLLTYRADRIPAPGTRVAVPFRGKTVAGIVWGACGAPEISPAKILPLAQVFADEPPLPAAWRELIDFTARYYHYPVGQTVFTALPAGLREAKPCPLPPPEPCFALTELGRQQPTPPPRHRRQAALWQALLAAPLSRSAARAIAPQAAAQLAAWQAQGWLAAEANLPAARAPIPPSPVPLNPEQQAAADAVAQAQGFAPFLLHGITGSGKTDTYFEAMAAALSAGKQVLFLLPEISLTPQLLARLQQRFAEVPTAVLHSQTAAGERTRGYLKAMAGQVRLVVGTRLAVFTPLPDLGLIVVDEEHDASFKQDSELRYHARDLAVWRARQAACPIMLGSATPSLESWHKAQSGAYRLLSLPQRARATARLPEIRLIDIRREPLDQGFCPAAFKLLRQNHAEGGMSMVYLNRRGFAPALFCGDCGHTFGCPHCSAKLVLHQRARQLRCHHCGLAVPIPKKCPDCGNQDLTAVGIGTQRVEEALRAQLPEAKIERVDRDSISRKGDWQRLYQRIAANGVDILVGTQMLAKGHDFARLNLVLVLNADGSLYSADFRAPERLFAELMQVAGRAGRAELPGRVFIQTRLPEHRVYQSLLRQDYPAFAEGELAERENFDMPPFTHTTAIRADAAKMADALELLRLAAEWVAQQGLPENEQREFLHSKNEQREFRQNEQSEFLRSKNEHSEFRQNGGNEAAEVLCLGPVPMLLAKLAGRERAQVFLESPSRKALHRQVSLWQQALAALARQFAAARWSVDIDPLEM</sequence>
<dbReference type="Pfam" id="PF00270">
    <property type="entry name" value="DEAD"/>
    <property type="match status" value="1"/>
</dbReference>
<evidence type="ECO:0000256" key="10">
    <source>
        <dbReference type="ARBA" id="ARBA00023235"/>
    </source>
</evidence>
<dbReference type="InterPro" id="IPR041222">
    <property type="entry name" value="PriA_3primeBD"/>
</dbReference>
<evidence type="ECO:0000256" key="9">
    <source>
        <dbReference type="ARBA" id="ARBA00023125"/>
    </source>
</evidence>
<dbReference type="Proteomes" id="UP000768471">
    <property type="component" value="Unassembled WGS sequence"/>
</dbReference>
<dbReference type="InterPro" id="IPR014001">
    <property type="entry name" value="Helicase_ATP-bd"/>
</dbReference>
<feature type="binding site" evidence="11">
    <location>
        <position position="522"/>
    </location>
    <ligand>
        <name>Zn(2+)</name>
        <dbReference type="ChEBI" id="CHEBI:29105"/>
        <label>1</label>
    </ligand>
</feature>
<dbReference type="SMART" id="SM00490">
    <property type="entry name" value="HELICc"/>
    <property type="match status" value="1"/>
</dbReference>
<evidence type="ECO:0000259" key="13">
    <source>
        <dbReference type="PROSITE" id="PS51192"/>
    </source>
</evidence>
<dbReference type="Pfam" id="PF00271">
    <property type="entry name" value="Helicase_C"/>
    <property type="match status" value="1"/>
</dbReference>
<comment type="subunit">
    <text evidence="11">Component of the replication restart primosome.</text>
</comment>
<reference evidence="14 15" key="1">
    <citation type="submission" date="2020-09" db="EMBL/GenBank/DDBJ databases">
        <title>Eikenella S3660 sp. nov., isolated from a throat swab.</title>
        <authorList>
            <person name="Buhl M."/>
        </authorList>
    </citation>
    <scope>NUCLEOTIDE SEQUENCE [LARGE SCALE GENOMIC DNA]</scope>
    <source>
        <strain evidence="14 15">S3360</strain>
    </source>
</reference>
<keyword evidence="1 11" id="KW-0639">Primosome</keyword>
<comment type="catalytic activity">
    <reaction evidence="11">
        <text>Couples ATP hydrolysis with the unwinding of duplex DNA by translocating in the 3'-5' direction.</text>
        <dbReference type="EC" id="5.6.2.4"/>
    </reaction>
</comment>
<dbReference type="Pfam" id="PF17764">
    <property type="entry name" value="PriA_3primeBD"/>
    <property type="match status" value="1"/>
</dbReference>
<comment type="cofactor">
    <cofactor evidence="11">
        <name>Zn(2+)</name>
        <dbReference type="ChEBI" id="CHEBI:29105"/>
    </cofactor>
    <text evidence="11">Binds 2 zinc ions per subunit.</text>
</comment>
<dbReference type="NCBIfam" id="TIGR00595">
    <property type="entry name" value="priA"/>
    <property type="match status" value="1"/>
</dbReference>
<keyword evidence="3 11" id="KW-0479">Metal-binding</keyword>
<feature type="compositionally biased region" description="Basic and acidic residues" evidence="12">
    <location>
        <begin position="720"/>
        <end position="747"/>
    </location>
</feature>
<evidence type="ECO:0000256" key="2">
    <source>
        <dbReference type="ARBA" id="ARBA00022705"/>
    </source>
</evidence>
<dbReference type="InterPro" id="IPR040498">
    <property type="entry name" value="PriA_CRR"/>
</dbReference>
<feature type="binding site" evidence="11">
    <location>
        <position position="485"/>
    </location>
    <ligand>
        <name>Zn(2+)</name>
        <dbReference type="ChEBI" id="CHEBI:29105"/>
        <label>1</label>
    </ligand>
</feature>
<dbReference type="PANTHER" id="PTHR30580">
    <property type="entry name" value="PRIMOSOMAL PROTEIN N"/>
    <property type="match status" value="1"/>
</dbReference>
<dbReference type="InterPro" id="IPR005259">
    <property type="entry name" value="PriA"/>
</dbReference>
<dbReference type="InterPro" id="IPR041236">
    <property type="entry name" value="PriA_C"/>
</dbReference>
<dbReference type="PROSITE" id="PS51192">
    <property type="entry name" value="HELICASE_ATP_BIND_1"/>
    <property type="match status" value="1"/>
</dbReference>
<comment type="catalytic activity">
    <reaction evidence="11">
        <text>ATP + H2O = ADP + phosphate + H(+)</text>
        <dbReference type="Rhea" id="RHEA:13065"/>
        <dbReference type="ChEBI" id="CHEBI:15377"/>
        <dbReference type="ChEBI" id="CHEBI:15378"/>
        <dbReference type="ChEBI" id="CHEBI:30616"/>
        <dbReference type="ChEBI" id="CHEBI:43474"/>
        <dbReference type="ChEBI" id="CHEBI:456216"/>
        <dbReference type="EC" id="5.6.2.4"/>
    </reaction>
</comment>
<evidence type="ECO:0000256" key="7">
    <source>
        <dbReference type="ARBA" id="ARBA00022833"/>
    </source>
</evidence>
<feature type="binding site" evidence="11">
    <location>
        <position position="509"/>
    </location>
    <ligand>
        <name>Zn(2+)</name>
        <dbReference type="ChEBI" id="CHEBI:29105"/>
        <label>2</label>
    </ligand>
</feature>
<keyword evidence="8 11" id="KW-0067">ATP-binding</keyword>
<dbReference type="Gene3D" id="3.40.1440.60">
    <property type="entry name" value="PriA, 3(prime) DNA-binding domain"/>
    <property type="match status" value="1"/>
</dbReference>
<evidence type="ECO:0000256" key="5">
    <source>
        <dbReference type="ARBA" id="ARBA00022801"/>
    </source>
</evidence>
<comment type="similarity">
    <text evidence="11">Belongs to the helicase family. PriA subfamily.</text>
</comment>
<dbReference type="InterPro" id="IPR011545">
    <property type="entry name" value="DEAD/DEAH_box_helicase_dom"/>
</dbReference>
<dbReference type="NCBIfam" id="NF004067">
    <property type="entry name" value="PRK05580.1-4"/>
    <property type="match status" value="1"/>
</dbReference>
<keyword evidence="4 11" id="KW-0547">Nucleotide-binding</keyword>
<dbReference type="CDD" id="cd17929">
    <property type="entry name" value="DEXHc_priA"/>
    <property type="match status" value="1"/>
</dbReference>
<keyword evidence="10 11" id="KW-0413">Isomerase</keyword>
<dbReference type="Pfam" id="PF18074">
    <property type="entry name" value="PriA_C"/>
    <property type="match status" value="1"/>
</dbReference>
<feature type="binding site" evidence="11">
    <location>
        <position position="494"/>
    </location>
    <ligand>
        <name>Zn(2+)</name>
        <dbReference type="ChEBI" id="CHEBI:29105"/>
        <label>2</label>
    </ligand>
</feature>
<evidence type="ECO:0000256" key="12">
    <source>
        <dbReference type="SAM" id="MobiDB-lite"/>
    </source>
</evidence>
<comment type="function">
    <text evidence="11">Initiates the restart of stalled replication forks, which reloads the replicative helicase on sites other than the origin of replication. Recognizes and binds to abandoned replication forks and remodels them to uncover a helicase loading site. Promotes assembly of the primosome at these replication forks.</text>
</comment>
<keyword evidence="9 11" id="KW-0238">DNA-binding</keyword>
<feature type="domain" description="Helicase ATP-binding" evidence="13">
    <location>
        <begin position="255"/>
        <end position="422"/>
    </location>
</feature>
<feature type="binding site" evidence="11">
    <location>
        <position position="512"/>
    </location>
    <ligand>
        <name>Zn(2+)</name>
        <dbReference type="ChEBI" id="CHEBI:29105"/>
        <label>2</label>
    </ligand>
</feature>
<proteinExistence type="inferred from homology"/>
<keyword evidence="7 11" id="KW-0862">Zinc</keyword>
<evidence type="ECO:0000256" key="6">
    <source>
        <dbReference type="ARBA" id="ARBA00022806"/>
    </source>
</evidence>
<dbReference type="SUPFAM" id="SSF52540">
    <property type="entry name" value="P-loop containing nucleoside triphosphate hydrolases"/>
    <property type="match status" value="2"/>
</dbReference>
<evidence type="ECO:0000256" key="3">
    <source>
        <dbReference type="ARBA" id="ARBA00022723"/>
    </source>
</evidence>
<feature type="binding site" evidence="11">
    <location>
        <position position="482"/>
    </location>
    <ligand>
        <name>Zn(2+)</name>
        <dbReference type="ChEBI" id="CHEBI:29105"/>
        <label>1</label>
    </ligand>
</feature>
<name>A0ABS0N834_9NEIS</name>
<dbReference type="EMBL" id="JACSGR010000001">
    <property type="protein sequence ID" value="MBH5328419.1"/>
    <property type="molecule type" value="Genomic_DNA"/>
</dbReference>
<evidence type="ECO:0000256" key="4">
    <source>
        <dbReference type="ARBA" id="ARBA00022741"/>
    </source>
</evidence>
<gene>
    <name evidence="11" type="primary">priA</name>
    <name evidence="14" type="ORF">H9Q10_01870</name>
</gene>
<dbReference type="CDD" id="cd18804">
    <property type="entry name" value="SF2_C_priA"/>
    <property type="match status" value="1"/>
</dbReference>
<dbReference type="Gene3D" id="3.40.50.300">
    <property type="entry name" value="P-loop containing nucleotide triphosphate hydrolases"/>
    <property type="match status" value="2"/>
</dbReference>
<organism evidence="14 15">
    <name type="scientific">Eikenella glucosivorans</name>
    <dbReference type="NCBI Taxonomy" id="2766967"/>
    <lineage>
        <taxon>Bacteria</taxon>
        <taxon>Pseudomonadati</taxon>
        <taxon>Pseudomonadota</taxon>
        <taxon>Betaproteobacteria</taxon>
        <taxon>Neisseriales</taxon>
        <taxon>Neisseriaceae</taxon>
        <taxon>Eikenella</taxon>
    </lineage>
</organism>
<comment type="caution">
    <text evidence="14">The sequence shown here is derived from an EMBL/GenBank/DDBJ whole genome shotgun (WGS) entry which is preliminary data.</text>
</comment>
<feature type="binding site" evidence="11">
    <location>
        <position position="491"/>
    </location>
    <ligand>
        <name>Zn(2+)</name>
        <dbReference type="ChEBI" id="CHEBI:29105"/>
        <label>2</label>
    </ligand>
</feature>
<evidence type="ECO:0000256" key="8">
    <source>
        <dbReference type="ARBA" id="ARBA00022840"/>
    </source>
</evidence>
<feature type="binding site" evidence="11">
    <location>
        <position position="525"/>
    </location>
    <ligand>
        <name>Zn(2+)</name>
        <dbReference type="ChEBI" id="CHEBI:29105"/>
        <label>1</label>
    </ligand>
</feature>
<dbReference type="InterPro" id="IPR001650">
    <property type="entry name" value="Helicase_C-like"/>
</dbReference>
<keyword evidence="15" id="KW-1185">Reference proteome</keyword>
<accession>A0ABS0N834</accession>
<protein>
    <recommendedName>
        <fullName evidence="11">Replication restart protein PriA</fullName>
    </recommendedName>
    <alternativeName>
        <fullName evidence="11">ATP-dependent DNA helicase PriA</fullName>
        <ecNumber evidence="11">5.6.2.4</ecNumber>
    </alternativeName>
    <alternativeName>
        <fullName evidence="11">DNA 3'-5' helicase PriA</fullName>
    </alternativeName>
</protein>
<evidence type="ECO:0000313" key="15">
    <source>
        <dbReference type="Proteomes" id="UP000768471"/>
    </source>
</evidence>
<dbReference type="SMART" id="SM00487">
    <property type="entry name" value="DEXDc"/>
    <property type="match status" value="1"/>
</dbReference>
<dbReference type="HAMAP" id="MF_00983">
    <property type="entry name" value="PriA"/>
    <property type="match status" value="1"/>
</dbReference>
<evidence type="ECO:0000256" key="11">
    <source>
        <dbReference type="HAMAP-Rule" id="MF_00983"/>
    </source>
</evidence>
<dbReference type="InterPro" id="IPR027417">
    <property type="entry name" value="P-loop_NTPase"/>
</dbReference>